<sequence>MSAGEIGSNISALAGDIGQVAQAIERQSDDVSGLSGMLESIESFSSQTSLAADHTRTVADTLRNLTHGRTR</sequence>
<name>A0A645FZ08_9ZZZZ</name>
<proteinExistence type="predicted"/>
<accession>A0A645FZ08</accession>
<dbReference type="EMBL" id="VSSQ01066280">
    <property type="protein sequence ID" value="MPN18859.1"/>
    <property type="molecule type" value="Genomic_DNA"/>
</dbReference>
<reference evidence="1" key="1">
    <citation type="submission" date="2019-08" db="EMBL/GenBank/DDBJ databases">
        <authorList>
            <person name="Kucharzyk K."/>
            <person name="Murdoch R.W."/>
            <person name="Higgins S."/>
            <person name="Loffler F."/>
        </authorList>
    </citation>
    <scope>NUCLEOTIDE SEQUENCE</scope>
</reference>
<organism evidence="1">
    <name type="scientific">bioreactor metagenome</name>
    <dbReference type="NCBI Taxonomy" id="1076179"/>
    <lineage>
        <taxon>unclassified sequences</taxon>
        <taxon>metagenomes</taxon>
        <taxon>ecological metagenomes</taxon>
    </lineage>
</organism>
<evidence type="ECO:0000313" key="1">
    <source>
        <dbReference type="EMBL" id="MPN18859.1"/>
    </source>
</evidence>
<protein>
    <submittedName>
        <fullName evidence="1">Uncharacterized protein</fullName>
    </submittedName>
</protein>
<gene>
    <name evidence="1" type="ORF">SDC9_166224</name>
</gene>
<comment type="caution">
    <text evidence="1">The sequence shown here is derived from an EMBL/GenBank/DDBJ whole genome shotgun (WGS) entry which is preliminary data.</text>
</comment>
<dbReference type="AlphaFoldDB" id="A0A645FZ08"/>